<gene>
    <name evidence="2" type="ORF">J2S25_003061</name>
</gene>
<evidence type="ECO:0000256" key="1">
    <source>
        <dbReference type="SAM" id="Phobius"/>
    </source>
</evidence>
<dbReference type="EMBL" id="JAUSUN010000021">
    <property type="protein sequence ID" value="MDQ0414851.1"/>
    <property type="molecule type" value="Genomic_DNA"/>
</dbReference>
<reference evidence="2 3" key="1">
    <citation type="submission" date="2023-07" db="EMBL/GenBank/DDBJ databases">
        <title>Genomic Encyclopedia of Type Strains, Phase IV (KMG-IV): sequencing the most valuable type-strain genomes for metagenomic binning, comparative biology and taxonomic classification.</title>
        <authorList>
            <person name="Goeker M."/>
        </authorList>
    </citation>
    <scope>NUCLEOTIDE SEQUENCE [LARGE SCALE GENOMIC DNA]</scope>
    <source>
        <strain evidence="2 3">DSM 19598</strain>
    </source>
</reference>
<evidence type="ECO:0000313" key="3">
    <source>
        <dbReference type="Proteomes" id="UP001242313"/>
    </source>
</evidence>
<keyword evidence="1" id="KW-1133">Transmembrane helix</keyword>
<keyword evidence="3" id="KW-1185">Reference proteome</keyword>
<protein>
    <submittedName>
        <fullName evidence="2">Uncharacterized membrane protein YhaH (DUF805 family)</fullName>
    </submittedName>
</protein>
<dbReference type="Proteomes" id="UP001242313">
    <property type="component" value="Unassembled WGS sequence"/>
</dbReference>
<proteinExistence type="predicted"/>
<sequence length="50" mass="5761">MDIFMVIIFILIGILVQYAIIELAVKRGIDASETKEILEKILKNQEKNNK</sequence>
<comment type="caution">
    <text evidence="2">The sequence shown here is derived from an EMBL/GenBank/DDBJ whole genome shotgun (WGS) entry which is preliminary data.</text>
</comment>
<keyword evidence="1" id="KW-0472">Membrane</keyword>
<dbReference type="RefSeq" id="WP_307192278.1">
    <property type="nucleotide sequence ID" value="NZ_JAUSUN010000021.1"/>
</dbReference>
<accession>A0ABU0FZ61</accession>
<keyword evidence="1" id="KW-0812">Transmembrane</keyword>
<evidence type="ECO:0000313" key="2">
    <source>
        <dbReference type="EMBL" id="MDQ0414851.1"/>
    </source>
</evidence>
<organism evidence="2 3">
    <name type="scientific">Mesobacillus stamsii</name>
    <dbReference type="NCBI Taxonomy" id="225347"/>
    <lineage>
        <taxon>Bacteria</taxon>
        <taxon>Bacillati</taxon>
        <taxon>Bacillota</taxon>
        <taxon>Bacilli</taxon>
        <taxon>Bacillales</taxon>
        <taxon>Bacillaceae</taxon>
        <taxon>Mesobacillus</taxon>
    </lineage>
</organism>
<feature type="transmembrane region" description="Helical" evidence="1">
    <location>
        <begin position="6"/>
        <end position="25"/>
    </location>
</feature>
<name>A0ABU0FZ61_9BACI</name>